<accession>A0A7M7NLM7</accession>
<feature type="region of interest" description="Disordered" evidence="14">
    <location>
        <begin position="183"/>
        <end position="230"/>
    </location>
</feature>
<feature type="domain" description="AAA+ ATPase" evidence="15">
    <location>
        <begin position="756"/>
        <end position="907"/>
    </location>
</feature>
<evidence type="ECO:0000256" key="14">
    <source>
        <dbReference type="SAM" id="MobiDB-lite"/>
    </source>
</evidence>
<dbReference type="EnsemblMetazoa" id="XM_030982444">
    <property type="protein sequence ID" value="XP_030838304"/>
    <property type="gene ID" value="LOC592476"/>
</dbReference>
<feature type="compositionally biased region" description="Pro residues" evidence="14">
    <location>
        <begin position="1404"/>
        <end position="1416"/>
    </location>
</feature>
<proteinExistence type="inferred from homology"/>
<keyword evidence="5" id="KW-0677">Repeat</keyword>
<dbReference type="InterPro" id="IPR050168">
    <property type="entry name" value="AAA_ATPase_domain"/>
</dbReference>
<feature type="region of interest" description="Disordered" evidence="14">
    <location>
        <begin position="345"/>
        <end position="421"/>
    </location>
</feature>
<evidence type="ECO:0000256" key="6">
    <source>
        <dbReference type="ARBA" id="ARBA00022741"/>
    </source>
</evidence>
<name>A0A7M7NLM7_STRPU</name>
<dbReference type="Gene3D" id="3.10.330.10">
    <property type="match status" value="1"/>
</dbReference>
<dbReference type="Pfam" id="PF09263">
    <property type="entry name" value="PEX-2N"/>
    <property type="match status" value="1"/>
</dbReference>
<dbReference type="SUPFAM" id="SSF52540">
    <property type="entry name" value="P-loop containing nucleoside triphosphate hydrolases"/>
    <property type="match status" value="2"/>
</dbReference>
<evidence type="ECO:0000256" key="2">
    <source>
        <dbReference type="ARBA" id="ARBA00006914"/>
    </source>
</evidence>
<comment type="similarity">
    <text evidence="2">Belongs to the AAA ATPase family.</text>
</comment>
<dbReference type="InterPro" id="IPR041569">
    <property type="entry name" value="AAA_lid_3"/>
</dbReference>
<dbReference type="InterPro" id="IPR015342">
    <property type="entry name" value="PEX1-N_C-lobe"/>
</dbReference>
<dbReference type="InterPro" id="IPR009010">
    <property type="entry name" value="Asp_de-COase-like_dom_sf"/>
</dbReference>
<reference evidence="16" key="2">
    <citation type="submission" date="2021-01" db="UniProtKB">
        <authorList>
            <consortium name="EnsemblMetazoa"/>
        </authorList>
    </citation>
    <scope>IDENTIFICATION</scope>
</reference>
<dbReference type="InParanoid" id="A0A7M7NLM7"/>
<dbReference type="InterPro" id="IPR003959">
    <property type="entry name" value="ATPase_AAA_core"/>
</dbReference>
<evidence type="ECO:0000256" key="5">
    <source>
        <dbReference type="ARBA" id="ARBA00022737"/>
    </source>
</evidence>
<evidence type="ECO:0000313" key="16">
    <source>
        <dbReference type="EnsemblMetazoa" id="XP_030838304"/>
    </source>
</evidence>
<feature type="compositionally biased region" description="Polar residues" evidence="14">
    <location>
        <begin position="1520"/>
        <end position="1533"/>
    </location>
</feature>
<evidence type="ECO:0000256" key="13">
    <source>
        <dbReference type="ARBA" id="ARBA00048778"/>
    </source>
</evidence>
<dbReference type="FunFam" id="1.10.8.60:FF:000105">
    <property type="entry name" value="PeRoXisome assembly factor"/>
    <property type="match status" value="1"/>
</dbReference>
<dbReference type="PANTHER" id="PTHR23077:SF12">
    <property type="entry name" value="PEROXISOMAL ATPASE PEX1"/>
    <property type="match status" value="1"/>
</dbReference>
<dbReference type="PANTHER" id="PTHR23077">
    <property type="entry name" value="AAA-FAMILY ATPASE"/>
    <property type="match status" value="1"/>
</dbReference>
<dbReference type="GO" id="GO:0005778">
    <property type="term" value="C:peroxisomal membrane"/>
    <property type="evidence" value="ECO:0000318"/>
    <property type="project" value="GO_Central"/>
</dbReference>
<dbReference type="GO" id="GO:0005524">
    <property type="term" value="F:ATP binding"/>
    <property type="evidence" value="ECO:0007669"/>
    <property type="project" value="UniProtKB-KW"/>
</dbReference>
<evidence type="ECO:0000256" key="4">
    <source>
        <dbReference type="ARBA" id="ARBA00022593"/>
    </source>
</evidence>
<dbReference type="RefSeq" id="XP_030838304.1">
    <property type="nucleotide sequence ID" value="XM_030982444.1"/>
</dbReference>
<dbReference type="InterPro" id="IPR003960">
    <property type="entry name" value="ATPase_AAA_CS"/>
</dbReference>
<reference evidence="17" key="1">
    <citation type="submission" date="2015-02" db="EMBL/GenBank/DDBJ databases">
        <title>Genome sequencing for Strongylocentrotus purpuratus.</title>
        <authorList>
            <person name="Murali S."/>
            <person name="Liu Y."/>
            <person name="Vee V."/>
            <person name="English A."/>
            <person name="Wang M."/>
            <person name="Skinner E."/>
            <person name="Han Y."/>
            <person name="Muzny D.M."/>
            <person name="Worley K.C."/>
            <person name="Gibbs R.A."/>
        </authorList>
    </citation>
    <scope>NUCLEOTIDE SEQUENCE</scope>
</reference>
<dbReference type="Pfam" id="PF09262">
    <property type="entry name" value="PEX-1N"/>
    <property type="match status" value="1"/>
</dbReference>
<evidence type="ECO:0000259" key="15">
    <source>
        <dbReference type="SMART" id="SM00382"/>
    </source>
</evidence>
<keyword evidence="6" id="KW-0547">Nucleotide-binding</keyword>
<dbReference type="PROSITE" id="PS00674">
    <property type="entry name" value="AAA"/>
    <property type="match status" value="1"/>
</dbReference>
<organism evidence="16 17">
    <name type="scientific">Strongylocentrotus purpuratus</name>
    <name type="common">Purple sea urchin</name>
    <dbReference type="NCBI Taxonomy" id="7668"/>
    <lineage>
        <taxon>Eukaryota</taxon>
        <taxon>Metazoa</taxon>
        <taxon>Echinodermata</taxon>
        <taxon>Eleutherozoa</taxon>
        <taxon>Echinozoa</taxon>
        <taxon>Echinoidea</taxon>
        <taxon>Euechinoidea</taxon>
        <taxon>Echinacea</taxon>
        <taxon>Camarodonta</taxon>
        <taxon>Echinidea</taxon>
        <taxon>Strongylocentrotidae</taxon>
        <taxon>Strongylocentrotus</taxon>
    </lineage>
</organism>
<dbReference type="GO" id="GO:0043335">
    <property type="term" value="P:protein unfolding"/>
    <property type="evidence" value="ECO:0000318"/>
    <property type="project" value="GO_Central"/>
</dbReference>
<evidence type="ECO:0000256" key="12">
    <source>
        <dbReference type="ARBA" id="ARBA00034532"/>
    </source>
</evidence>
<feature type="domain" description="AAA+ ATPase" evidence="15">
    <location>
        <begin position="1053"/>
        <end position="1189"/>
    </location>
</feature>
<dbReference type="CDD" id="cd00009">
    <property type="entry name" value="AAA"/>
    <property type="match status" value="1"/>
</dbReference>
<evidence type="ECO:0000256" key="8">
    <source>
        <dbReference type="ARBA" id="ARBA00022840"/>
    </source>
</evidence>
<dbReference type="GO" id="GO:0016558">
    <property type="term" value="P:protein import into peroxisome matrix"/>
    <property type="evidence" value="ECO:0000318"/>
    <property type="project" value="GO_Central"/>
</dbReference>
<feature type="compositionally biased region" description="Low complexity" evidence="14">
    <location>
        <begin position="492"/>
        <end position="509"/>
    </location>
</feature>
<protein>
    <recommendedName>
        <fullName evidence="12">Peroxisomal ATPase PEX1</fullName>
    </recommendedName>
    <alternativeName>
        <fullName evidence="11">Peroxin-1</fullName>
    </alternativeName>
</protein>
<dbReference type="GeneID" id="592476"/>
<keyword evidence="8" id="KW-0067">ATP-binding</keyword>
<dbReference type="OMA" id="PVWVEKS"/>
<dbReference type="GO" id="GO:0016887">
    <property type="term" value="F:ATP hydrolysis activity"/>
    <property type="evidence" value="ECO:0000318"/>
    <property type="project" value="GO_Central"/>
</dbReference>
<dbReference type="OrthoDB" id="2187at2759"/>
<dbReference type="Gene3D" id="2.40.40.20">
    <property type="match status" value="1"/>
</dbReference>
<evidence type="ECO:0000313" key="17">
    <source>
        <dbReference type="Proteomes" id="UP000007110"/>
    </source>
</evidence>
<dbReference type="SUPFAM" id="SSF50692">
    <property type="entry name" value="ADC-like"/>
    <property type="match status" value="1"/>
</dbReference>
<evidence type="ECO:0000256" key="7">
    <source>
        <dbReference type="ARBA" id="ARBA00022801"/>
    </source>
</evidence>
<dbReference type="Pfam" id="PF17862">
    <property type="entry name" value="AAA_lid_3"/>
    <property type="match status" value="1"/>
</dbReference>
<keyword evidence="10" id="KW-0472">Membrane</keyword>
<sequence length="1533" mass="168782">MSWSTDDIISKMFGTTKIATVDFNSNKNCFLVLPNSWAQEFRRKEVSAFELQWGDSGKGYLSWSGEISRASLGASNSDVSIQINGLLGNKLGLRHGQEVLMKQVTSVWSCYKVTVEPASVDDWEILELNSSYIETRLLDQVRVVWSGQVIPVWIDKMCIFIKIASTEPEAPCVRLEQNTEMIITPKNRLPQSAPPTPSRQDIHPGHGLLQTKSRSDSGSGSSSSELSGNSSVSGYISDFDSMSSLSSGFDNHVWSYDTSRVSKPEEGETNIPSMPWEVDPVDVEGAIPWSYKIWRKLLSFVSREADANRVRQDCANEEDARRKMAAEFWKDVRIVARVQPMFNHKKSLKTSRRQREGSTSTSSESSEDQKKDVSSPERSHRKTSNRFTRQMSLTSHVVKPREPLGSRSTDSPPLPGEADSLSNLMQPTTVYLSSVGDSEFLWQYAANTKEEGSTPPSEYVTFLATMTKQPSPKERNEEIKRKLLQESKKEQNNTTSLNNASNNSDGNDGPQIGAGESVETRDGKSSCIVRIIVHCHELKSHCKKDSVNPYSSTVFQDKPTQWYIQIPDILRRQMGLELSAGVQLKPVVSPPSPIQSMILAPLFDLKDNMNETMILRAFNQWLTCVSCMISPIPIVQSGNLFSFPITPDFTGEFLLSVNHDVKESTKESYFLLHPFVTRKAETSLGQKPKREKVADEMVKELPVRSVEELDDITKGFRLRELGPMATLGSGALEHITATLTSRPLGRQLCASVPGQRHGGVLICGGRGSGKTTVAKAVCQEASEWPLLAYVKVVECHALKGKGVDTIRKIWEEAFDEAAWRQPSVILLDDLDHVTSAPLGPEQEMGPEATYNSRLAQVLKDLVTNEINEGSRIALLATCSSKKSIHQSLLSSRGLHLFQSCLEISPLSKPDRASLLSSVIHSKVEINLQTLTQVDANLLSAKMDGFVASDLVTVTERAVHAGSSREISLGLHASRIHGPDGDHPCNEILLCQEDFEAALQSYSPAALRDVPLHSAGELGWEDVGGLNGVKQDLVETLQLPAKYPELFASCPLRLRSGLLLYGPPGTGKTLLGGVVAKECGLNFISIKGPELLSKYIGASEQSVRDLFTRAMSAKPCILFFDEFDSLAPRRGHDSTGVTDRVVNQLLTQLDGVEGLEGVYVIGATSRPDLIDPALLRPGRLDKCLFCPIPTAEERVEILQALARKMTLRSNVDLAAIAKKLDHFTGADLKALLYNAQLEAIHSTLMQSDRRDSNLGLPLTSSLHNCSMEADEWKLTFLETFSESDHGPYLDEASTMNQRLASLSEAERALATTMKLTGDIDDEMDGGEEEDIDEEGLRRRRRELRLDLAGGLTRSDLNGNMDGAGAMSKMLLTELMREDSESMGQDETPSPPEGSVFDTTMTPATPSLPPDTPLAPPPPQQRVVYMPTLRDGVVDPTPETREIIGNEVDVIVENYTRKMAGESVGGPTDDTVTEDVSVIRVSQNHLLRAAQGMKPSVSASERQKYRQIYKSFVKSRGGEFPQGQSAEATQKVTLA</sequence>
<feature type="compositionally biased region" description="Basic and acidic residues" evidence="14">
    <location>
        <begin position="367"/>
        <end position="378"/>
    </location>
</feature>
<dbReference type="Gene3D" id="1.10.8.60">
    <property type="match status" value="2"/>
</dbReference>
<feature type="compositionally biased region" description="Polar residues" evidence="14">
    <location>
        <begin position="385"/>
        <end position="395"/>
    </location>
</feature>
<comment type="catalytic activity">
    <reaction evidence="13">
        <text>ATP + H2O = ADP + phosphate + H(+)</text>
        <dbReference type="Rhea" id="RHEA:13065"/>
        <dbReference type="ChEBI" id="CHEBI:15377"/>
        <dbReference type="ChEBI" id="CHEBI:15378"/>
        <dbReference type="ChEBI" id="CHEBI:30616"/>
        <dbReference type="ChEBI" id="CHEBI:43474"/>
        <dbReference type="ChEBI" id="CHEBI:456216"/>
    </reaction>
    <physiologicalReaction direction="left-to-right" evidence="13">
        <dbReference type="Rhea" id="RHEA:13066"/>
    </physiologicalReaction>
</comment>
<evidence type="ECO:0000256" key="11">
    <source>
        <dbReference type="ARBA" id="ARBA00032509"/>
    </source>
</evidence>
<dbReference type="InterPro" id="IPR015343">
    <property type="entry name" value="PEX1-N-lobe"/>
</dbReference>
<dbReference type="KEGG" id="spu:592476"/>
<dbReference type="Pfam" id="PF00004">
    <property type="entry name" value="AAA"/>
    <property type="match status" value="2"/>
</dbReference>
<dbReference type="FunFam" id="3.10.330.10:FF:000004">
    <property type="entry name" value="Peroxisome biogenesis factor 1"/>
    <property type="match status" value="1"/>
</dbReference>
<comment type="subcellular location">
    <subcellularLocation>
        <location evidence="1">Membrane</location>
    </subcellularLocation>
</comment>
<dbReference type="InterPro" id="IPR029067">
    <property type="entry name" value="CDC48_domain_2-like_sf"/>
</dbReference>
<dbReference type="FunFam" id="3.40.50.300:FF:001852">
    <property type="entry name" value="Peroxisomal biogenesis factor 1"/>
    <property type="match status" value="1"/>
</dbReference>
<dbReference type="Gene3D" id="3.40.50.300">
    <property type="entry name" value="P-loop containing nucleotide triphosphate hydrolases"/>
    <property type="match status" value="2"/>
</dbReference>
<keyword evidence="7" id="KW-0378">Hydrolase</keyword>
<feature type="compositionally biased region" description="Low complexity" evidence="14">
    <location>
        <begin position="216"/>
        <end position="230"/>
    </location>
</feature>
<evidence type="ECO:0000256" key="10">
    <source>
        <dbReference type="ARBA" id="ARBA00023136"/>
    </source>
</evidence>
<feature type="region of interest" description="Disordered" evidence="14">
    <location>
        <begin position="485"/>
        <end position="519"/>
    </location>
</feature>
<evidence type="ECO:0000256" key="9">
    <source>
        <dbReference type="ARBA" id="ARBA00022927"/>
    </source>
</evidence>
<dbReference type="GO" id="GO:0005829">
    <property type="term" value="C:cytosol"/>
    <property type="evidence" value="ECO:0000318"/>
    <property type="project" value="GO_Central"/>
</dbReference>
<keyword evidence="3" id="KW-0813">Transport</keyword>
<dbReference type="SMART" id="SM00382">
    <property type="entry name" value="AAA"/>
    <property type="match status" value="2"/>
</dbReference>
<dbReference type="InterPro" id="IPR003593">
    <property type="entry name" value="AAA+_ATPase"/>
</dbReference>
<evidence type="ECO:0000256" key="1">
    <source>
        <dbReference type="ARBA" id="ARBA00004370"/>
    </source>
</evidence>
<dbReference type="CDD" id="cd19526">
    <property type="entry name" value="RecA-like_PEX1_r2"/>
    <property type="match status" value="1"/>
</dbReference>
<dbReference type="InterPro" id="IPR027417">
    <property type="entry name" value="P-loop_NTPase"/>
</dbReference>
<keyword evidence="4" id="KW-0962">Peroxisome biogenesis</keyword>
<keyword evidence="9" id="KW-0653">Protein transport</keyword>
<dbReference type="Proteomes" id="UP000007110">
    <property type="component" value="Unassembled WGS sequence"/>
</dbReference>
<dbReference type="CTD" id="5189"/>
<evidence type="ECO:0000256" key="3">
    <source>
        <dbReference type="ARBA" id="ARBA00022448"/>
    </source>
</evidence>
<feature type="region of interest" description="Disordered" evidence="14">
    <location>
        <begin position="1514"/>
        <end position="1533"/>
    </location>
</feature>
<feature type="region of interest" description="Disordered" evidence="14">
    <location>
        <begin position="1376"/>
        <end position="1416"/>
    </location>
</feature>
<dbReference type="SUPFAM" id="SSF54585">
    <property type="entry name" value="Cdc48 domain 2-like"/>
    <property type="match status" value="1"/>
</dbReference>
<dbReference type="FunFam" id="3.40.50.300:FF:000966">
    <property type="entry name" value="Peroxisomal biogenesis factor 1"/>
    <property type="match status" value="1"/>
</dbReference>
<keyword evidence="17" id="KW-1185">Reference proteome</keyword>